<dbReference type="GO" id="GO:0046872">
    <property type="term" value="F:metal ion binding"/>
    <property type="evidence" value="ECO:0007669"/>
    <property type="project" value="UniProtKB-KW"/>
</dbReference>
<dbReference type="RefSeq" id="WP_103966504.1">
    <property type="nucleotide sequence ID" value="NZ_FNUX01000011.1"/>
</dbReference>
<dbReference type="PANTHER" id="PTHR45663">
    <property type="entry name" value="GEO12009P1"/>
    <property type="match status" value="1"/>
</dbReference>
<evidence type="ECO:0000256" key="4">
    <source>
        <dbReference type="ARBA" id="ARBA00022982"/>
    </source>
</evidence>
<dbReference type="EMBL" id="FNUX01000011">
    <property type="protein sequence ID" value="SEF83574.1"/>
    <property type="molecule type" value="Genomic_DNA"/>
</dbReference>
<dbReference type="CDD" id="cd02947">
    <property type="entry name" value="TRX_family"/>
    <property type="match status" value="1"/>
</dbReference>
<protein>
    <recommendedName>
        <fullName evidence="7">Thioredoxin</fullName>
    </recommendedName>
</protein>
<dbReference type="NCBIfam" id="TIGR01068">
    <property type="entry name" value="thioredoxin"/>
    <property type="match status" value="1"/>
</dbReference>
<dbReference type="Pfam" id="PF00085">
    <property type="entry name" value="Thioredoxin"/>
    <property type="match status" value="1"/>
</dbReference>
<dbReference type="PROSITE" id="PS51352">
    <property type="entry name" value="THIOREDOXIN_2"/>
    <property type="match status" value="1"/>
</dbReference>
<dbReference type="Gene3D" id="3.40.30.10">
    <property type="entry name" value="Glutaredoxin"/>
    <property type="match status" value="1"/>
</dbReference>
<dbReference type="Pfam" id="PF21352">
    <property type="entry name" value="Zn_ribbon_Thio2"/>
    <property type="match status" value="1"/>
</dbReference>
<dbReference type="FunFam" id="3.40.30.10:FF:000001">
    <property type="entry name" value="Thioredoxin"/>
    <property type="match status" value="1"/>
</dbReference>
<evidence type="ECO:0000313" key="10">
    <source>
        <dbReference type="Proteomes" id="UP000236753"/>
    </source>
</evidence>
<proteinExistence type="inferred from homology"/>
<name>A0A1H5V8Q7_9PROT</name>
<gene>
    <name evidence="9" type="ORF">SAMN05216334_11173</name>
</gene>
<evidence type="ECO:0000259" key="8">
    <source>
        <dbReference type="PROSITE" id="PS51352"/>
    </source>
</evidence>
<evidence type="ECO:0000313" key="9">
    <source>
        <dbReference type="EMBL" id="SEF83574.1"/>
    </source>
</evidence>
<dbReference type="Proteomes" id="UP000236753">
    <property type="component" value="Unassembled WGS sequence"/>
</dbReference>
<dbReference type="NCBIfam" id="NF008229">
    <property type="entry name" value="PRK10996.1"/>
    <property type="match status" value="1"/>
</dbReference>
<dbReference type="OrthoDB" id="9790390at2"/>
<dbReference type="PRINTS" id="PR00421">
    <property type="entry name" value="THIOREDOXIN"/>
</dbReference>
<evidence type="ECO:0000256" key="1">
    <source>
        <dbReference type="ARBA" id="ARBA00008987"/>
    </source>
</evidence>
<reference evidence="9 10" key="1">
    <citation type="submission" date="2016-10" db="EMBL/GenBank/DDBJ databases">
        <authorList>
            <person name="de Groot N.N."/>
        </authorList>
    </citation>
    <scope>NUCLEOTIDE SEQUENCE [LARGE SCALE GENOMIC DNA]</scope>
    <source>
        <strain evidence="9 10">Nm13</strain>
    </source>
</reference>
<dbReference type="InterPro" id="IPR005746">
    <property type="entry name" value="Thioredoxin"/>
</dbReference>
<dbReference type="Gene3D" id="2.30.30.380">
    <property type="entry name" value="Zn-finger domain of Sec23/24"/>
    <property type="match status" value="1"/>
</dbReference>
<dbReference type="GO" id="GO:0005829">
    <property type="term" value="C:cytosol"/>
    <property type="evidence" value="ECO:0007669"/>
    <property type="project" value="TreeGrafter"/>
</dbReference>
<dbReference type="PROSITE" id="PS00194">
    <property type="entry name" value="THIOREDOXIN_1"/>
    <property type="match status" value="1"/>
</dbReference>
<accession>A0A1H5V8Q7</accession>
<dbReference type="InterPro" id="IPR017937">
    <property type="entry name" value="Thioredoxin_CS"/>
</dbReference>
<dbReference type="SUPFAM" id="SSF52833">
    <property type="entry name" value="Thioredoxin-like"/>
    <property type="match status" value="1"/>
</dbReference>
<sequence>MSLHIVCPHCHATNRVPANRLSAAPKCGACHQLLFTALPVELTEDHFNRHISNNDIPTLVDFWAPWCGPCRMMAPAFSKAATTLEPGMRLAKVNTEEEQALAARYQIRSIPTLALFMNGREIARQSGAMGEQDIIRWAKSTIQ</sequence>
<evidence type="ECO:0000256" key="7">
    <source>
        <dbReference type="NCBIfam" id="TIGR01068"/>
    </source>
</evidence>
<keyword evidence="4" id="KW-0249">Electron transport</keyword>
<dbReference type="GO" id="GO:0015035">
    <property type="term" value="F:protein-disulfide reductase activity"/>
    <property type="evidence" value="ECO:0007669"/>
    <property type="project" value="UniProtKB-UniRule"/>
</dbReference>
<dbReference type="InterPro" id="IPR036249">
    <property type="entry name" value="Thioredoxin-like_sf"/>
</dbReference>
<dbReference type="GO" id="GO:0045454">
    <property type="term" value="P:cell redox homeostasis"/>
    <property type="evidence" value="ECO:0007669"/>
    <property type="project" value="TreeGrafter"/>
</dbReference>
<evidence type="ECO:0000256" key="5">
    <source>
        <dbReference type="ARBA" id="ARBA00023157"/>
    </source>
</evidence>
<keyword evidence="3" id="KW-0479">Metal-binding</keyword>
<dbReference type="PANTHER" id="PTHR45663:SF11">
    <property type="entry name" value="GEO12009P1"/>
    <property type="match status" value="1"/>
</dbReference>
<keyword evidence="2" id="KW-0813">Transport</keyword>
<feature type="domain" description="Thioredoxin" evidence="8">
    <location>
        <begin position="31"/>
        <end position="143"/>
    </location>
</feature>
<evidence type="ECO:0000256" key="2">
    <source>
        <dbReference type="ARBA" id="ARBA00022448"/>
    </source>
</evidence>
<dbReference type="AlphaFoldDB" id="A0A1H5V8Q7"/>
<dbReference type="InterPro" id="IPR049299">
    <property type="entry name" value="Thio2_N"/>
</dbReference>
<comment type="similarity">
    <text evidence="1">Belongs to the thioredoxin family.</text>
</comment>
<keyword evidence="6" id="KW-0676">Redox-active center</keyword>
<keyword evidence="5" id="KW-1015">Disulfide bond</keyword>
<organism evidence="9 10">
    <name type="scientific">Nitrosomonas ureae</name>
    <dbReference type="NCBI Taxonomy" id="44577"/>
    <lineage>
        <taxon>Bacteria</taxon>
        <taxon>Pseudomonadati</taxon>
        <taxon>Pseudomonadota</taxon>
        <taxon>Betaproteobacteria</taxon>
        <taxon>Nitrosomonadales</taxon>
        <taxon>Nitrosomonadaceae</taxon>
        <taxon>Nitrosomonas</taxon>
    </lineage>
</organism>
<evidence type="ECO:0000256" key="6">
    <source>
        <dbReference type="ARBA" id="ARBA00023284"/>
    </source>
</evidence>
<dbReference type="InterPro" id="IPR013766">
    <property type="entry name" value="Thioredoxin_domain"/>
</dbReference>
<evidence type="ECO:0000256" key="3">
    <source>
        <dbReference type="ARBA" id="ARBA00022723"/>
    </source>
</evidence>